<sequence>MGAAVVFEVGLRVAEEVVFVELDGLVDGLLVDGGGPRFIVPYGCGVGAFGGGFADEDGEELCRLLLKVNRHEMII</sequence>
<reference evidence="1 2" key="1">
    <citation type="submission" date="2019-02" db="EMBL/GenBank/DDBJ databases">
        <title>Deep-cultivation of Planctomycetes and their phenomic and genomic characterization uncovers novel biology.</title>
        <authorList>
            <person name="Wiegand S."/>
            <person name="Jogler M."/>
            <person name="Boedeker C."/>
            <person name="Pinto D."/>
            <person name="Vollmers J."/>
            <person name="Rivas-Marin E."/>
            <person name="Kohn T."/>
            <person name="Peeters S.H."/>
            <person name="Heuer A."/>
            <person name="Rast P."/>
            <person name="Oberbeckmann S."/>
            <person name="Bunk B."/>
            <person name="Jeske O."/>
            <person name="Meyerdierks A."/>
            <person name="Storesund J.E."/>
            <person name="Kallscheuer N."/>
            <person name="Luecker S."/>
            <person name="Lage O.M."/>
            <person name="Pohl T."/>
            <person name="Merkel B.J."/>
            <person name="Hornburger P."/>
            <person name="Mueller R.-W."/>
            <person name="Bruemmer F."/>
            <person name="Labrenz M."/>
            <person name="Spormann A.M."/>
            <person name="Op den Camp H."/>
            <person name="Overmann J."/>
            <person name="Amann R."/>
            <person name="Jetten M.S.M."/>
            <person name="Mascher T."/>
            <person name="Medema M.H."/>
            <person name="Devos D.P."/>
            <person name="Kaster A.-K."/>
            <person name="Ovreas L."/>
            <person name="Rohde M."/>
            <person name="Galperin M.Y."/>
            <person name="Jogler C."/>
        </authorList>
    </citation>
    <scope>NUCLEOTIDE SEQUENCE [LARGE SCALE GENOMIC DNA]</scope>
    <source>
        <strain evidence="1 2">KS4</strain>
    </source>
</reference>
<gene>
    <name evidence="1" type="ORF">KS4_30350</name>
</gene>
<proteinExistence type="predicted"/>
<organism evidence="1 2">
    <name type="scientific">Poriferisphaera corsica</name>
    <dbReference type="NCBI Taxonomy" id="2528020"/>
    <lineage>
        <taxon>Bacteria</taxon>
        <taxon>Pseudomonadati</taxon>
        <taxon>Planctomycetota</taxon>
        <taxon>Phycisphaerae</taxon>
        <taxon>Phycisphaerales</taxon>
        <taxon>Phycisphaeraceae</taxon>
        <taxon>Poriferisphaera</taxon>
    </lineage>
</organism>
<evidence type="ECO:0000313" key="1">
    <source>
        <dbReference type="EMBL" id="QDU34958.1"/>
    </source>
</evidence>
<evidence type="ECO:0000313" key="2">
    <source>
        <dbReference type="Proteomes" id="UP000317369"/>
    </source>
</evidence>
<dbReference type="EMBL" id="CP036425">
    <property type="protein sequence ID" value="QDU34958.1"/>
    <property type="molecule type" value="Genomic_DNA"/>
</dbReference>
<dbReference type="Proteomes" id="UP000317369">
    <property type="component" value="Chromosome"/>
</dbReference>
<accession>A0A517YXK4</accession>
<protein>
    <submittedName>
        <fullName evidence="1">Uncharacterized protein</fullName>
    </submittedName>
</protein>
<name>A0A517YXK4_9BACT</name>
<dbReference type="KEGG" id="pcor:KS4_30350"/>
<dbReference type="AlphaFoldDB" id="A0A517YXK4"/>
<keyword evidence="2" id="KW-1185">Reference proteome</keyword>